<feature type="region of interest" description="Disordered" evidence="9">
    <location>
        <begin position="238"/>
        <end position="257"/>
    </location>
</feature>
<evidence type="ECO:0000256" key="2">
    <source>
        <dbReference type="ARBA" id="ARBA00012483"/>
    </source>
</evidence>
<evidence type="ECO:0000256" key="6">
    <source>
        <dbReference type="ARBA" id="ARBA00022786"/>
    </source>
</evidence>
<dbReference type="GO" id="GO:0008270">
    <property type="term" value="F:zinc ion binding"/>
    <property type="evidence" value="ECO:0007669"/>
    <property type="project" value="UniProtKB-KW"/>
</dbReference>
<dbReference type="SUPFAM" id="SSF57850">
    <property type="entry name" value="RING/U-box"/>
    <property type="match status" value="1"/>
</dbReference>
<dbReference type="InterPro" id="IPR013083">
    <property type="entry name" value="Znf_RING/FYVE/PHD"/>
</dbReference>
<evidence type="ECO:0000256" key="8">
    <source>
        <dbReference type="PROSITE-ProRule" id="PRU00175"/>
    </source>
</evidence>
<dbReference type="PANTHER" id="PTHR22937">
    <property type="entry name" value="E3 UBIQUITIN-PROTEIN LIGASE RNF165"/>
    <property type="match status" value="1"/>
</dbReference>
<comment type="catalytic activity">
    <reaction evidence="1">
        <text>S-ubiquitinyl-[E2 ubiquitin-conjugating enzyme]-L-cysteine + [acceptor protein]-L-lysine = [E2 ubiquitin-conjugating enzyme]-L-cysteine + N(6)-ubiquitinyl-[acceptor protein]-L-lysine.</text>
        <dbReference type="EC" id="2.3.2.27"/>
    </reaction>
</comment>
<evidence type="ECO:0000256" key="7">
    <source>
        <dbReference type="ARBA" id="ARBA00022833"/>
    </source>
</evidence>
<evidence type="ECO:0000256" key="1">
    <source>
        <dbReference type="ARBA" id="ARBA00000900"/>
    </source>
</evidence>
<feature type="region of interest" description="Disordered" evidence="9">
    <location>
        <begin position="129"/>
        <end position="175"/>
    </location>
</feature>
<evidence type="ECO:0000256" key="3">
    <source>
        <dbReference type="ARBA" id="ARBA00022679"/>
    </source>
</evidence>
<organism evidence="11 12">
    <name type="scientific">Musa troglodytarum</name>
    <name type="common">fe'i banana</name>
    <dbReference type="NCBI Taxonomy" id="320322"/>
    <lineage>
        <taxon>Eukaryota</taxon>
        <taxon>Viridiplantae</taxon>
        <taxon>Streptophyta</taxon>
        <taxon>Embryophyta</taxon>
        <taxon>Tracheophyta</taxon>
        <taxon>Spermatophyta</taxon>
        <taxon>Magnoliopsida</taxon>
        <taxon>Liliopsida</taxon>
        <taxon>Zingiberales</taxon>
        <taxon>Musaceae</taxon>
        <taxon>Musa</taxon>
    </lineage>
</organism>
<keyword evidence="5 8" id="KW-0863">Zinc-finger</keyword>
<dbReference type="EMBL" id="CP097511">
    <property type="protein sequence ID" value="URE43721.1"/>
    <property type="molecule type" value="Genomic_DNA"/>
</dbReference>
<evidence type="ECO:0000259" key="10">
    <source>
        <dbReference type="PROSITE" id="PS50089"/>
    </source>
</evidence>
<dbReference type="Pfam" id="PF13639">
    <property type="entry name" value="zf-RING_2"/>
    <property type="match status" value="1"/>
</dbReference>
<dbReference type="PROSITE" id="PS50089">
    <property type="entry name" value="ZF_RING_2"/>
    <property type="match status" value="1"/>
</dbReference>
<reference evidence="11" key="1">
    <citation type="submission" date="2022-05" db="EMBL/GenBank/DDBJ databases">
        <title>The Musa troglodytarum L. genome provides insights into the mechanism of non-climacteric behaviour and enrichment of carotenoids.</title>
        <authorList>
            <person name="Wang J."/>
        </authorList>
    </citation>
    <scope>NUCLEOTIDE SEQUENCE</scope>
    <source>
        <tissue evidence="11">Leaf</tissue>
    </source>
</reference>
<dbReference type="PANTHER" id="PTHR22937:SF65">
    <property type="entry name" value="E3 UBIQUITIN-PROTEIN LIGASE ARK2C"/>
    <property type="match status" value="1"/>
</dbReference>
<evidence type="ECO:0000313" key="11">
    <source>
        <dbReference type="EMBL" id="URE43721.1"/>
    </source>
</evidence>
<evidence type="ECO:0000313" key="12">
    <source>
        <dbReference type="Proteomes" id="UP001055439"/>
    </source>
</evidence>
<evidence type="ECO:0000256" key="5">
    <source>
        <dbReference type="ARBA" id="ARBA00022771"/>
    </source>
</evidence>
<sequence length="614" mass="68855">MIRVNLSLLLGHRRRRCLTDHAAMSCLSDTWHQRKIKDENTENNFKKGNKSFRSRIRIPSLSPAPYIIRNGAEEVNIITVPCLRSLASVAANPSPPSRPKSQREFVELRKSHIICSGTTKILDAEMDHNGIWNHPQHDPQLISDNPTRAGDHPSSSSSSGFPISSAANAGTSNSSHIDPVCHESFGNFPPSQALNGPSCYEQPIRGDGYNTIYPQMDYRKIAFKRKSPVMPVIADRANTNRHYQAGSSSNCPSYPTSLEPRVSPSPECWPLDTLNMPASYRNDNNITGERLQRNVRSRQTEDFQLNPAWFYASRFMAYPFYSFCNSSDPRMTQQWNHFSAPRVPQGQVPTPDAFNHELNRPTARANANCGTTTSINAYLSHPNHNINRSVPLPALQHPSIQGMVPAQSGHNHMVIPYSTISSYSGTGMSTASHIEVPMGMDAAAPSRYMRPLSIIGHTNHGERHSATHAHRRSHLIFNQHTVYNRLAPEGILMTDWSTFYDSVSLLDQHRDMRLDIDNMSYEELLALEERIGNVSTGLSEETILRCMVEMVYHSNQIQEGQCAICLEEYKDNEILGTLNCGHDFHVGCISQWLQMKNVCPICKDSACSNTSKEQ</sequence>
<dbReference type="AlphaFoldDB" id="A0A9E7I111"/>
<feature type="compositionally biased region" description="Polar residues" evidence="9">
    <location>
        <begin position="240"/>
        <end position="256"/>
    </location>
</feature>
<keyword evidence="4" id="KW-0479">Metal-binding</keyword>
<proteinExistence type="predicted"/>
<evidence type="ECO:0000256" key="9">
    <source>
        <dbReference type="SAM" id="MobiDB-lite"/>
    </source>
</evidence>
<feature type="compositionally biased region" description="Low complexity" evidence="9">
    <location>
        <begin position="154"/>
        <end position="175"/>
    </location>
</feature>
<protein>
    <recommendedName>
        <fullName evidence="2">RING-type E3 ubiquitin transferase</fullName>
        <ecNumber evidence="2">2.3.2.27</ecNumber>
    </recommendedName>
</protein>
<dbReference type="InterPro" id="IPR045191">
    <property type="entry name" value="MBR1/2-like"/>
</dbReference>
<name>A0A9E7I111_9LILI</name>
<gene>
    <name evidence="11" type="ORF">MUK42_13704</name>
</gene>
<feature type="domain" description="RING-type" evidence="10">
    <location>
        <begin position="562"/>
        <end position="603"/>
    </location>
</feature>
<dbReference type="Gene3D" id="3.30.40.10">
    <property type="entry name" value="Zinc/RING finger domain, C3HC4 (zinc finger)"/>
    <property type="match status" value="1"/>
</dbReference>
<dbReference type="EC" id="2.3.2.27" evidence="2"/>
<keyword evidence="6" id="KW-0833">Ubl conjugation pathway</keyword>
<keyword evidence="7" id="KW-0862">Zinc</keyword>
<dbReference type="GO" id="GO:0061630">
    <property type="term" value="F:ubiquitin protein ligase activity"/>
    <property type="evidence" value="ECO:0007669"/>
    <property type="project" value="UniProtKB-EC"/>
</dbReference>
<dbReference type="Proteomes" id="UP001055439">
    <property type="component" value="Chromosome 9"/>
</dbReference>
<dbReference type="OrthoDB" id="8062037at2759"/>
<dbReference type="CDD" id="cd16469">
    <property type="entry name" value="RING-H2_RNF24-like"/>
    <property type="match status" value="1"/>
</dbReference>
<dbReference type="SMART" id="SM00184">
    <property type="entry name" value="RING"/>
    <property type="match status" value="1"/>
</dbReference>
<accession>A0A9E7I111</accession>
<evidence type="ECO:0000256" key="4">
    <source>
        <dbReference type="ARBA" id="ARBA00022723"/>
    </source>
</evidence>
<dbReference type="InterPro" id="IPR001841">
    <property type="entry name" value="Znf_RING"/>
</dbReference>
<keyword evidence="3" id="KW-0808">Transferase</keyword>
<keyword evidence="12" id="KW-1185">Reference proteome</keyword>